<evidence type="ECO:0000256" key="1">
    <source>
        <dbReference type="ARBA" id="ARBA00000085"/>
    </source>
</evidence>
<dbReference type="SUPFAM" id="SSF55785">
    <property type="entry name" value="PYP-like sensor domain (PAS domain)"/>
    <property type="match status" value="1"/>
</dbReference>
<accession>A0A9E4ZKI3</accession>
<dbReference type="InterPro" id="IPR036890">
    <property type="entry name" value="HATPase_C_sf"/>
</dbReference>
<dbReference type="Gene3D" id="3.30.450.20">
    <property type="entry name" value="PAS domain"/>
    <property type="match status" value="1"/>
</dbReference>
<dbReference type="AlphaFoldDB" id="A0A9E4ZKI3"/>
<keyword evidence="9" id="KW-1185">Reference proteome</keyword>
<proteinExistence type="predicted"/>
<dbReference type="SUPFAM" id="SSF55874">
    <property type="entry name" value="ATPase domain of HSP90 chaperone/DNA topoisomerase II/histidine kinase"/>
    <property type="match status" value="1"/>
</dbReference>
<dbReference type="InterPro" id="IPR005467">
    <property type="entry name" value="His_kinase_dom"/>
</dbReference>
<dbReference type="InterPro" id="IPR000014">
    <property type="entry name" value="PAS"/>
</dbReference>
<evidence type="ECO:0000256" key="2">
    <source>
        <dbReference type="ARBA" id="ARBA00012438"/>
    </source>
</evidence>
<comment type="caution">
    <text evidence="8">The sequence shown here is derived from an EMBL/GenBank/DDBJ whole genome shotgun (WGS) entry which is preliminary data.</text>
</comment>
<comment type="catalytic activity">
    <reaction evidence="1">
        <text>ATP + protein L-histidine = ADP + protein N-phospho-L-histidine.</text>
        <dbReference type="EC" id="2.7.13.3"/>
    </reaction>
</comment>
<feature type="region of interest" description="Disordered" evidence="6">
    <location>
        <begin position="1"/>
        <end position="27"/>
    </location>
</feature>
<dbReference type="InterPro" id="IPR003018">
    <property type="entry name" value="GAF"/>
</dbReference>
<dbReference type="InterPro" id="IPR029016">
    <property type="entry name" value="GAF-like_dom_sf"/>
</dbReference>
<dbReference type="GO" id="GO:0004673">
    <property type="term" value="F:protein histidine kinase activity"/>
    <property type="evidence" value="ECO:0007669"/>
    <property type="project" value="UniProtKB-EC"/>
</dbReference>
<reference evidence="8" key="1">
    <citation type="submission" date="2019-06" db="EMBL/GenBank/DDBJ databases">
        <title>Methanoculleus strain from Tamsui River, Taipei, Taiwan.</title>
        <authorList>
            <person name="You Y.-T."/>
            <person name="Chen S.-C."/>
            <person name="Lai S.-J."/>
            <person name="Lee Y.-C."/>
            <person name="Lai M.-C."/>
        </authorList>
    </citation>
    <scope>NUCLEOTIDE SEQUENCE</scope>
    <source>
        <strain evidence="8">Afa-1</strain>
    </source>
</reference>
<dbReference type="PANTHER" id="PTHR43711:SF1">
    <property type="entry name" value="HISTIDINE KINASE 1"/>
    <property type="match status" value="1"/>
</dbReference>
<dbReference type="InterPro" id="IPR050736">
    <property type="entry name" value="Sensor_HK_Regulatory"/>
</dbReference>
<dbReference type="PROSITE" id="PS50109">
    <property type="entry name" value="HIS_KIN"/>
    <property type="match status" value="1"/>
</dbReference>
<dbReference type="Pfam" id="PF08448">
    <property type="entry name" value="PAS_4"/>
    <property type="match status" value="1"/>
</dbReference>
<feature type="domain" description="Histidine kinase" evidence="7">
    <location>
        <begin position="490"/>
        <end position="600"/>
    </location>
</feature>
<dbReference type="InterPro" id="IPR013656">
    <property type="entry name" value="PAS_4"/>
</dbReference>
<evidence type="ECO:0000256" key="6">
    <source>
        <dbReference type="SAM" id="MobiDB-lite"/>
    </source>
</evidence>
<dbReference type="InterPro" id="IPR003594">
    <property type="entry name" value="HATPase_dom"/>
</dbReference>
<evidence type="ECO:0000313" key="9">
    <source>
        <dbReference type="Proteomes" id="UP001065682"/>
    </source>
</evidence>
<dbReference type="EC" id="2.7.13.3" evidence="2"/>
<dbReference type="PRINTS" id="PR00344">
    <property type="entry name" value="BCTRLSENSOR"/>
</dbReference>
<dbReference type="Gene3D" id="3.30.450.40">
    <property type="match status" value="1"/>
</dbReference>
<evidence type="ECO:0000256" key="3">
    <source>
        <dbReference type="ARBA" id="ARBA00022679"/>
    </source>
</evidence>
<keyword evidence="3" id="KW-0808">Transferase</keyword>
<dbReference type="SMART" id="SM00387">
    <property type="entry name" value="HATPase_c"/>
    <property type="match status" value="1"/>
</dbReference>
<dbReference type="Pfam" id="PF02518">
    <property type="entry name" value="HATPase_c"/>
    <property type="match status" value="1"/>
</dbReference>
<protein>
    <recommendedName>
        <fullName evidence="2">histidine kinase</fullName>
        <ecNumber evidence="2">2.7.13.3</ecNumber>
    </recommendedName>
</protein>
<dbReference type="SMART" id="SM00065">
    <property type="entry name" value="GAF"/>
    <property type="match status" value="1"/>
</dbReference>
<name>A0A9E4ZKI3_9EURY</name>
<dbReference type="PANTHER" id="PTHR43711">
    <property type="entry name" value="TWO-COMPONENT HISTIDINE KINASE"/>
    <property type="match status" value="1"/>
</dbReference>
<dbReference type="Pfam" id="PF13185">
    <property type="entry name" value="GAF_2"/>
    <property type="match status" value="1"/>
</dbReference>
<keyword evidence="4" id="KW-0418">Kinase</keyword>
<dbReference type="Proteomes" id="UP001065682">
    <property type="component" value="Unassembled WGS sequence"/>
</dbReference>
<keyword evidence="5" id="KW-0902">Two-component regulatory system</keyword>
<evidence type="ECO:0000259" key="7">
    <source>
        <dbReference type="PROSITE" id="PS50109"/>
    </source>
</evidence>
<dbReference type="CDD" id="cd00130">
    <property type="entry name" value="PAS"/>
    <property type="match status" value="1"/>
</dbReference>
<sequence length="609" mass="66628">MDPGGGCAIPVTRGGRDHGTERQGAAGGMATARYARPIKSADGPAPAGPPPQITYYGNIIYLYNIYKIKTSGSDTCMNRADSISTISQETFQILDEPGAGILVLDRKMQVLWANAFAMVLLSTSEEEILGFDAHSVLDAHLAPLLQERDAVDRLLATMNTGIPGLDLSVQGSGGEERQILFSSRRIERGAFAGMWVLCMRDVTEQRPANEGLLSANRQLQVLNQIMGVSASSLSLDELLEASLSKTLDLLGFDLGLTYLLNPDRTVALTRYHRGVPETYLARNRTIKVHHWPWNFVFVAGQPRYLEVSGEGGAIEEEILASLGIATLACIPILAESVVVGALFLGSRRVKGFRDEERRLLEAIGKEIGSGVLRSMLYKRLEAAHRETNLYLDVMTHDIKNAENVANLYCDLLLDALEGDAARYARGLKESIRKSSGILQNVSTIRRIHQEPSDLKAVHLGGVINAGIERTPETPISFDGTTAEVWADDLLPEVFTNLIGNAVFHGGPDARIAIRVEDCLDEDQTVVVIVEDTGPGIPDEVKERLFDRFRQGRGRGCGEGLGLYIVGMLVERYGGRIWVEDRVEGRPDLGASFQFTLREVVHDGADGYEE</sequence>
<gene>
    <name evidence="8" type="ORF">FKB36_07635</name>
</gene>
<dbReference type="SUPFAM" id="SSF55781">
    <property type="entry name" value="GAF domain-like"/>
    <property type="match status" value="1"/>
</dbReference>
<evidence type="ECO:0000256" key="5">
    <source>
        <dbReference type="ARBA" id="ARBA00023012"/>
    </source>
</evidence>
<dbReference type="Gene3D" id="3.30.565.10">
    <property type="entry name" value="Histidine kinase-like ATPase, C-terminal domain"/>
    <property type="match status" value="1"/>
</dbReference>
<dbReference type="InterPro" id="IPR004358">
    <property type="entry name" value="Sig_transdc_His_kin-like_C"/>
</dbReference>
<dbReference type="InterPro" id="IPR035965">
    <property type="entry name" value="PAS-like_dom_sf"/>
</dbReference>
<evidence type="ECO:0000313" key="8">
    <source>
        <dbReference type="EMBL" id="MCT8337368.1"/>
    </source>
</evidence>
<dbReference type="GO" id="GO:0000160">
    <property type="term" value="P:phosphorelay signal transduction system"/>
    <property type="evidence" value="ECO:0007669"/>
    <property type="project" value="UniProtKB-KW"/>
</dbReference>
<organism evidence="8 9">
    <name type="scientific">Methanoculleus formosensis</name>
    <dbReference type="NCBI Taxonomy" id="2590886"/>
    <lineage>
        <taxon>Archaea</taxon>
        <taxon>Methanobacteriati</taxon>
        <taxon>Methanobacteriota</taxon>
        <taxon>Stenosarchaea group</taxon>
        <taxon>Methanomicrobia</taxon>
        <taxon>Methanomicrobiales</taxon>
        <taxon>Methanomicrobiaceae</taxon>
        <taxon>Methanoculleus</taxon>
    </lineage>
</organism>
<dbReference type="EMBL" id="VHLL01000003">
    <property type="protein sequence ID" value="MCT8337368.1"/>
    <property type="molecule type" value="Genomic_DNA"/>
</dbReference>
<evidence type="ECO:0000256" key="4">
    <source>
        <dbReference type="ARBA" id="ARBA00022777"/>
    </source>
</evidence>